<protein>
    <submittedName>
        <fullName evidence="10">ABC transporter ATP-binding protein</fullName>
    </submittedName>
</protein>
<evidence type="ECO:0000256" key="1">
    <source>
        <dbReference type="ARBA" id="ARBA00004202"/>
    </source>
</evidence>
<dbReference type="CDD" id="cd03225">
    <property type="entry name" value="ABC_cobalt_CbiO_domain1"/>
    <property type="match status" value="2"/>
</dbReference>
<accession>A0ABW1L6G8</accession>
<dbReference type="InterPro" id="IPR027417">
    <property type="entry name" value="P-loop_NTPase"/>
</dbReference>
<dbReference type="PANTHER" id="PTHR43553:SF19">
    <property type="entry name" value="HMP_THIAMINE IMPORT ATP-BINDING PROTEIN YKOD-RELATED"/>
    <property type="match status" value="1"/>
</dbReference>
<dbReference type="EMBL" id="JBHSRI010000004">
    <property type="protein sequence ID" value="MFC6038811.1"/>
    <property type="molecule type" value="Genomic_DNA"/>
</dbReference>
<dbReference type="RefSeq" id="WP_377732912.1">
    <property type="nucleotide sequence ID" value="NZ_JBHSRI010000004.1"/>
</dbReference>
<reference evidence="11" key="1">
    <citation type="journal article" date="2019" name="Int. J. Syst. Evol. Microbiol.">
        <title>The Global Catalogue of Microorganisms (GCM) 10K type strain sequencing project: providing services to taxonomists for standard genome sequencing and annotation.</title>
        <authorList>
            <consortium name="The Broad Institute Genomics Platform"/>
            <consortium name="The Broad Institute Genome Sequencing Center for Infectious Disease"/>
            <person name="Wu L."/>
            <person name="Ma J."/>
        </authorList>
    </citation>
    <scope>NUCLEOTIDE SEQUENCE [LARGE SCALE GENOMIC DNA]</scope>
    <source>
        <strain evidence="11">CCUG 54527</strain>
    </source>
</reference>
<dbReference type="InterPro" id="IPR003439">
    <property type="entry name" value="ABC_transporter-like_ATP-bd"/>
</dbReference>
<evidence type="ECO:0000256" key="3">
    <source>
        <dbReference type="ARBA" id="ARBA00022448"/>
    </source>
</evidence>
<proteinExistence type="inferred from homology"/>
<dbReference type="Pfam" id="PF00005">
    <property type="entry name" value="ABC_tran"/>
    <property type="match status" value="2"/>
</dbReference>
<evidence type="ECO:0000256" key="8">
    <source>
        <dbReference type="ARBA" id="ARBA00023136"/>
    </source>
</evidence>
<keyword evidence="5" id="KW-0547">Nucleotide-binding</keyword>
<dbReference type="PROSITE" id="PS00211">
    <property type="entry name" value="ABC_TRANSPORTER_1"/>
    <property type="match status" value="1"/>
</dbReference>
<feature type="domain" description="ABC transporter" evidence="9">
    <location>
        <begin position="20"/>
        <end position="260"/>
    </location>
</feature>
<sequence length="487" mass="54318">MVNSLLTKTNVITQETPVIIDFKGVTFQFPDDESPVFRNISFSIRAGERVALYGPSGCGKSTLLYLMNRLYPDNCDGDLEGSITLWQRDAASFAPGEINHRIATVFQDPDTQFCMPTVEQEMAFTLENLHVRRPEMETRIMETLEMTGLTAFRKTTIQTLSGGMKQRVATACAILMQPEVLLLDEPLAHLDPLTAQQFVEWLDTLKWPYPLTIIAVEHQLDLWGTFFDRAIHVHASGDLPIEVNPVRSSMSYPKRVSAIQEEVAFAARNIHVHVKGKQLLKDISFHLQRGEIAVLAGPNGSGKSTLLKTICGILKKSQGMIKSGNMLPGYVPQSPEQLFVAQSVREEIRFSNNTNEEEISDLMGRLRLNEIEQAHPFSVSHGQKRRVAIGAMLADKRPVLLLDEPTSGQDEAALKELFHLIDARAKEGFAILIVTHDMTFAAAIADTILLIKDGQLTGWFDNDVLWQLEQVLEKHQLVAPIGACSHV</sequence>
<name>A0ABW1L6G8_9BACL</name>
<comment type="similarity">
    <text evidence="2">Belongs to the ABC transporter superfamily.</text>
</comment>
<dbReference type="SUPFAM" id="SSF52540">
    <property type="entry name" value="P-loop containing nucleoside triphosphate hydrolases"/>
    <property type="match status" value="2"/>
</dbReference>
<dbReference type="GO" id="GO:0005524">
    <property type="term" value="F:ATP binding"/>
    <property type="evidence" value="ECO:0007669"/>
    <property type="project" value="UniProtKB-KW"/>
</dbReference>
<dbReference type="PANTHER" id="PTHR43553">
    <property type="entry name" value="HEAVY METAL TRANSPORTER"/>
    <property type="match status" value="1"/>
</dbReference>
<dbReference type="InterPro" id="IPR050095">
    <property type="entry name" value="ECF_ABC_transporter_ATP-bd"/>
</dbReference>
<evidence type="ECO:0000256" key="4">
    <source>
        <dbReference type="ARBA" id="ARBA00022475"/>
    </source>
</evidence>
<evidence type="ECO:0000313" key="10">
    <source>
        <dbReference type="EMBL" id="MFC6038811.1"/>
    </source>
</evidence>
<dbReference type="SMART" id="SM00382">
    <property type="entry name" value="AAA"/>
    <property type="match status" value="2"/>
</dbReference>
<evidence type="ECO:0000256" key="6">
    <source>
        <dbReference type="ARBA" id="ARBA00022840"/>
    </source>
</evidence>
<organism evidence="10 11">
    <name type="scientific">Paenisporosarcina macmurdoensis</name>
    <dbReference type="NCBI Taxonomy" id="212659"/>
    <lineage>
        <taxon>Bacteria</taxon>
        <taxon>Bacillati</taxon>
        <taxon>Bacillota</taxon>
        <taxon>Bacilli</taxon>
        <taxon>Bacillales</taxon>
        <taxon>Caryophanaceae</taxon>
        <taxon>Paenisporosarcina</taxon>
    </lineage>
</organism>
<dbReference type="InterPro" id="IPR015856">
    <property type="entry name" value="ABC_transpr_CbiO/EcfA_su"/>
</dbReference>
<keyword evidence="4" id="KW-1003">Cell membrane</keyword>
<keyword evidence="6 10" id="KW-0067">ATP-binding</keyword>
<dbReference type="Gene3D" id="3.40.50.300">
    <property type="entry name" value="P-loop containing nucleotide triphosphate hydrolases"/>
    <property type="match status" value="2"/>
</dbReference>
<evidence type="ECO:0000256" key="2">
    <source>
        <dbReference type="ARBA" id="ARBA00005417"/>
    </source>
</evidence>
<dbReference type="InterPro" id="IPR017871">
    <property type="entry name" value="ABC_transporter-like_CS"/>
</dbReference>
<gene>
    <name evidence="10" type="ORF">ACFPYN_05005</name>
</gene>
<comment type="subcellular location">
    <subcellularLocation>
        <location evidence="1">Cell membrane</location>
        <topology evidence="1">Peripheral membrane protein</topology>
    </subcellularLocation>
</comment>
<dbReference type="InterPro" id="IPR003593">
    <property type="entry name" value="AAA+_ATPase"/>
</dbReference>
<evidence type="ECO:0000256" key="5">
    <source>
        <dbReference type="ARBA" id="ARBA00022741"/>
    </source>
</evidence>
<keyword evidence="11" id="KW-1185">Reference proteome</keyword>
<dbReference type="Proteomes" id="UP001596170">
    <property type="component" value="Unassembled WGS sequence"/>
</dbReference>
<feature type="domain" description="ABC transporter" evidence="9">
    <location>
        <begin position="265"/>
        <end position="478"/>
    </location>
</feature>
<keyword evidence="3" id="KW-0813">Transport</keyword>
<evidence type="ECO:0000256" key="7">
    <source>
        <dbReference type="ARBA" id="ARBA00022967"/>
    </source>
</evidence>
<keyword evidence="7" id="KW-1278">Translocase</keyword>
<evidence type="ECO:0000259" key="9">
    <source>
        <dbReference type="PROSITE" id="PS50893"/>
    </source>
</evidence>
<keyword evidence="8" id="KW-0472">Membrane</keyword>
<dbReference type="PROSITE" id="PS50893">
    <property type="entry name" value="ABC_TRANSPORTER_2"/>
    <property type="match status" value="2"/>
</dbReference>
<evidence type="ECO:0000313" key="11">
    <source>
        <dbReference type="Proteomes" id="UP001596170"/>
    </source>
</evidence>
<comment type="caution">
    <text evidence="10">The sequence shown here is derived from an EMBL/GenBank/DDBJ whole genome shotgun (WGS) entry which is preliminary data.</text>
</comment>